<comment type="subcellular location">
    <subcellularLocation>
        <location evidence="1">Cell membrane</location>
        <topology evidence="1">Multi-pass membrane protein</topology>
    </subcellularLocation>
</comment>
<evidence type="ECO:0000256" key="3">
    <source>
        <dbReference type="ARBA" id="ARBA00022692"/>
    </source>
</evidence>
<evidence type="ECO:0000256" key="2">
    <source>
        <dbReference type="ARBA" id="ARBA00022475"/>
    </source>
</evidence>
<accession>A0A1T4XZX5</accession>
<dbReference type="Pfam" id="PF03899">
    <property type="entry name" value="ATP-synt_I"/>
    <property type="match status" value="1"/>
</dbReference>
<evidence type="ECO:0000313" key="8">
    <source>
        <dbReference type="Proteomes" id="UP000190460"/>
    </source>
</evidence>
<evidence type="ECO:0000256" key="1">
    <source>
        <dbReference type="ARBA" id="ARBA00004651"/>
    </source>
</evidence>
<gene>
    <name evidence="7" type="ORF">SAMN02745130_03671</name>
</gene>
<keyword evidence="3 6" id="KW-0812">Transmembrane</keyword>
<reference evidence="7 8" key="1">
    <citation type="submission" date="2017-02" db="EMBL/GenBank/DDBJ databases">
        <authorList>
            <person name="Peterson S.W."/>
        </authorList>
    </citation>
    <scope>NUCLEOTIDE SEQUENCE [LARGE SCALE GENOMIC DNA]</scope>
    <source>
        <strain evidence="7 8">ATCC 49788</strain>
    </source>
</reference>
<evidence type="ECO:0000256" key="6">
    <source>
        <dbReference type="SAM" id="Phobius"/>
    </source>
</evidence>
<name>A0A1T4XZX5_9GAMM</name>
<keyword evidence="5 6" id="KW-0472">Membrane</keyword>
<sequence length="120" mass="12902">MRNILTIQFVLIVVCAAIAFYLQGERAVLPALYGGAIALANTFLLSRRMGKVGGDANFDPKRSMMLLYLSAVGRFVFVLVALVIGLGLLKLTPIPLIGSFIVTQLGYAFALGPSRKAEQV</sequence>
<dbReference type="Proteomes" id="UP000190460">
    <property type="component" value="Unassembled WGS sequence"/>
</dbReference>
<feature type="transmembrane region" description="Helical" evidence="6">
    <location>
        <begin position="27"/>
        <end position="45"/>
    </location>
</feature>
<keyword evidence="4 6" id="KW-1133">Transmembrane helix</keyword>
<protein>
    <submittedName>
        <fullName evidence="7">ATP synthase protein I</fullName>
    </submittedName>
</protein>
<dbReference type="AlphaFoldDB" id="A0A1T4XZX5"/>
<keyword evidence="2" id="KW-1003">Cell membrane</keyword>
<dbReference type="OrthoDB" id="5625301at2"/>
<dbReference type="RefSeq" id="WP_078924135.1">
    <property type="nucleotide sequence ID" value="NZ_FUYB01000027.1"/>
</dbReference>
<dbReference type="InterPro" id="IPR005598">
    <property type="entry name" value="ATP_synth_I"/>
</dbReference>
<keyword evidence="8" id="KW-1185">Reference proteome</keyword>
<dbReference type="GO" id="GO:0005886">
    <property type="term" value="C:plasma membrane"/>
    <property type="evidence" value="ECO:0007669"/>
    <property type="project" value="UniProtKB-SubCell"/>
</dbReference>
<proteinExistence type="predicted"/>
<dbReference type="EMBL" id="FUYB01000027">
    <property type="protein sequence ID" value="SKA94565.1"/>
    <property type="molecule type" value="Genomic_DNA"/>
</dbReference>
<evidence type="ECO:0000313" key="7">
    <source>
        <dbReference type="EMBL" id="SKA94565.1"/>
    </source>
</evidence>
<organism evidence="7 8">
    <name type="scientific">Thiothrix eikelboomii</name>
    <dbReference type="NCBI Taxonomy" id="92487"/>
    <lineage>
        <taxon>Bacteria</taxon>
        <taxon>Pseudomonadati</taxon>
        <taxon>Pseudomonadota</taxon>
        <taxon>Gammaproteobacteria</taxon>
        <taxon>Thiotrichales</taxon>
        <taxon>Thiotrichaceae</taxon>
        <taxon>Thiothrix</taxon>
    </lineage>
</organism>
<dbReference type="STRING" id="92487.SAMN02745130_03671"/>
<evidence type="ECO:0000256" key="4">
    <source>
        <dbReference type="ARBA" id="ARBA00022989"/>
    </source>
</evidence>
<feature type="transmembrane region" description="Helical" evidence="6">
    <location>
        <begin position="66"/>
        <end position="88"/>
    </location>
</feature>
<feature type="transmembrane region" description="Helical" evidence="6">
    <location>
        <begin position="94"/>
        <end position="112"/>
    </location>
</feature>
<evidence type="ECO:0000256" key="5">
    <source>
        <dbReference type="ARBA" id="ARBA00023136"/>
    </source>
</evidence>